<dbReference type="Proteomes" id="UP001179952">
    <property type="component" value="Unassembled WGS sequence"/>
</dbReference>
<reference evidence="2" key="2">
    <citation type="submission" date="2023-06" db="EMBL/GenBank/DDBJ databases">
        <authorList>
            <person name="Ma L."/>
            <person name="Liu K.-W."/>
            <person name="Li Z."/>
            <person name="Hsiao Y.-Y."/>
            <person name="Qi Y."/>
            <person name="Fu T."/>
            <person name="Tang G."/>
            <person name="Zhang D."/>
            <person name="Sun W.-H."/>
            <person name="Liu D.-K."/>
            <person name="Li Y."/>
            <person name="Chen G.-Z."/>
            <person name="Liu X.-D."/>
            <person name="Liao X.-Y."/>
            <person name="Jiang Y.-T."/>
            <person name="Yu X."/>
            <person name="Hao Y."/>
            <person name="Huang J."/>
            <person name="Zhao X.-W."/>
            <person name="Ke S."/>
            <person name="Chen Y.-Y."/>
            <person name="Wu W.-L."/>
            <person name="Hsu J.-L."/>
            <person name="Lin Y.-F."/>
            <person name="Huang M.-D."/>
            <person name="Li C.-Y."/>
            <person name="Huang L."/>
            <person name="Wang Z.-W."/>
            <person name="Zhao X."/>
            <person name="Zhong W.-Y."/>
            <person name="Peng D.-H."/>
            <person name="Ahmad S."/>
            <person name="Lan S."/>
            <person name="Zhang J.-S."/>
            <person name="Tsai W.-C."/>
            <person name="Van De Peer Y."/>
            <person name="Liu Z.-J."/>
        </authorList>
    </citation>
    <scope>NUCLEOTIDE SEQUENCE</scope>
    <source>
        <strain evidence="2">SCP</strain>
        <tissue evidence="2">Leaves</tissue>
    </source>
</reference>
<feature type="compositionally biased region" description="Polar residues" evidence="1">
    <location>
        <begin position="62"/>
        <end position="71"/>
    </location>
</feature>
<comment type="caution">
    <text evidence="2">The sequence shown here is derived from an EMBL/GenBank/DDBJ whole genome shotgun (WGS) entry which is preliminary data.</text>
</comment>
<organism evidence="2 3">
    <name type="scientific">Acorus gramineus</name>
    <name type="common">Dwarf sweet flag</name>
    <dbReference type="NCBI Taxonomy" id="55184"/>
    <lineage>
        <taxon>Eukaryota</taxon>
        <taxon>Viridiplantae</taxon>
        <taxon>Streptophyta</taxon>
        <taxon>Embryophyta</taxon>
        <taxon>Tracheophyta</taxon>
        <taxon>Spermatophyta</taxon>
        <taxon>Magnoliopsida</taxon>
        <taxon>Liliopsida</taxon>
        <taxon>Acoraceae</taxon>
        <taxon>Acorus</taxon>
    </lineage>
</organism>
<gene>
    <name evidence="2" type="ORF">QJS04_geneDACA002024</name>
</gene>
<feature type="region of interest" description="Disordered" evidence="1">
    <location>
        <begin position="62"/>
        <end position="82"/>
    </location>
</feature>
<reference evidence="2" key="1">
    <citation type="journal article" date="2023" name="Nat. Commun.">
        <title>Diploid and tetraploid genomes of Acorus and the evolution of monocots.</title>
        <authorList>
            <person name="Ma L."/>
            <person name="Liu K.W."/>
            <person name="Li Z."/>
            <person name="Hsiao Y.Y."/>
            <person name="Qi Y."/>
            <person name="Fu T."/>
            <person name="Tang G.D."/>
            <person name="Zhang D."/>
            <person name="Sun W.H."/>
            <person name="Liu D.K."/>
            <person name="Li Y."/>
            <person name="Chen G.Z."/>
            <person name="Liu X.D."/>
            <person name="Liao X.Y."/>
            <person name="Jiang Y.T."/>
            <person name="Yu X."/>
            <person name="Hao Y."/>
            <person name="Huang J."/>
            <person name="Zhao X.W."/>
            <person name="Ke S."/>
            <person name="Chen Y.Y."/>
            <person name="Wu W.L."/>
            <person name="Hsu J.L."/>
            <person name="Lin Y.F."/>
            <person name="Huang M.D."/>
            <person name="Li C.Y."/>
            <person name="Huang L."/>
            <person name="Wang Z.W."/>
            <person name="Zhao X."/>
            <person name="Zhong W.Y."/>
            <person name="Peng D.H."/>
            <person name="Ahmad S."/>
            <person name="Lan S."/>
            <person name="Zhang J.S."/>
            <person name="Tsai W.C."/>
            <person name="Van de Peer Y."/>
            <person name="Liu Z.J."/>
        </authorList>
    </citation>
    <scope>NUCLEOTIDE SEQUENCE</scope>
    <source>
        <strain evidence="2">SCP</strain>
    </source>
</reference>
<dbReference type="AlphaFoldDB" id="A0AAV9A9D4"/>
<keyword evidence="3" id="KW-1185">Reference proteome</keyword>
<proteinExistence type="predicted"/>
<feature type="compositionally biased region" description="Basic residues" evidence="1">
    <location>
        <begin position="1"/>
        <end position="11"/>
    </location>
</feature>
<evidence type="ECO:0000313" key="2">
    <source>
        <dbReference type="EMBL" id="KAK1260878.1"/>
    </source>
</evidence>
<protein>
    <submittedName>
        <fullName evidence="2">Uncharacterized protein</fullName>
    </submittedName>
</protein>
<name>A0AAV9A9D4_ACOGR</name>
<feature type="region of interest" description="Disordered" evidence="1">
    <location>
        <begin position="1"/>
        <end position="31"/>
    </location>
</feature>
<evidence type="ECO:0000313" key="3">
    <source>
        <dbReference type="Proteomes" id="UP001179952"/>
    </source>
</evidence>
<evidence type="ECO:0000256" key="1">
    <source>
        <dbReference type="SAM" id="MobiDB-lite"/>
    </source>
</evidence>
<sequence length="82" mass="9386">MRSKNKIKFSPKHPTCSYKIMNSPKKKKSSEIDLPTFQVELHPPEAPTQLFQALQSLSVRHQVCHSASPTRFGTRDSNRRPP</sequence>
<accession>A0AAV9A9D4</accession>
<feature type="compositionally biased region" description="Basic and acidic residues" evidence="1">
    <location>
        <begin position="73"/>
        <end position="82"/>
    </location>
</feature>
<dbReference type="EMBL" id="JAUJYN010000011">
    <property type="protein sequence ID" value="KAK1260878.1"/>
    <property type="molecule type" value="Genomic_DNA"/>
</dbReference>